<dbReference type="AlphaFoldDB" id="A0A2Z3GY54"/>
<reference evidence="2 3" key="1">
    <citation type="submission" date="2018-01" db="EMBL/GenBank/DDBJ databases">
        <title>G. obscuriglobus.</title>
        <authorList>
            <person name="Franke J."/>
            <person name="Blomberg W."/>
            <person name="Selmecki A."/>
        </authorList>
    </citation>
    <scope>NUCLEOTIDE SEQUENCE [LARGE SCALE GENOMIC DNA]</scope>
    <source>
        <strain evidence="2 3">DSM 5831</strain>
    </source>
</reference>
<name>A0A2Z3GY54_9BACT</name>
<protein>
    <submittedName>
        <fullName evidence="2">Uncharacterized protein</fullName>
    </submittedName>
</protein>
<gene>
    <name evidence="2" type="ORF">C1280_22185</name>
</gene>
<dbReference type="RefSeq" id="WP_010047194.1">
    <property type="nucleotide sequence ID" value="NZ_CP025958.1"/>
</dbReference>
<keyword evidence="1" id="KW-0472">Membrane</keyword>
<evidence type="ECO:0000313" key="2">
    <source>
        <dbReference type="EMBL" id="AWM39429.1"/>
    </source>
</evidence>
<feature type="transmembrane region" description="Helical" evidence="1">
    <location>
        <begin position="271"/>
        <end position="288"/>
    </location>
</feature>
<feature type="transmembrane region" description="Helical" evidence="1">
    <location>
        <begin position="186"/>
        <end position="203"/>
    </location>
</feature>
<evidence type="ECO:0000313" key="3">
    <source>
        <dbReference type="Proteomes" id="UP000245802"/>
    </source>
</evidence>
<feature type="transmembrane region" description="Helical" evidence="1">
    <location>
        <begin position="122"/>
        <end position="146"/>
    </location>
</feature>
<dbReference type="Proteomes" id="UP000245802">
    <property type="component" value="Chromosome"/>
</dbReference>
<keyword evidence="1" id="KW-0812">Transmembrane</keyword>
<feature type="transmembrane region" description="Helical" evidence="1">
    <location>
        <begin position="92"/>
        <end position="110"/>
    </location>
</feature>
<sequence>MPPPPPIKDVLDAMSLCVLPCAGAAAVVMCAFLVVGRWRAAALGSAVAVVFAFMGGNFTLANLNTEQPAPTWENTSRLLPWQPGAEAPGYQWLARAALVLVVTGLLTRWLGLALGRVLPERVWWLANVAVWWPRLWAIGIVSGWLVLGNAAADPQWAGLRWQLAGAAALVWLVLDGVARGGASGELSAQLAAVFFAGSAVLLYSHNAKFMELAVILGSAMFGIAAAVLTRQHLDDAPKALASGAVPAAALFLPGLLLGTRPSHAENKVPDLSFWLIALAPLVLAPFLIPRVSRQNRWVLIVLRTLLILAPLVIAVVLAGQHEKFPYEEEPEW</sequence>
<feature type="transmembrane region" description="Helical" evidence="1">
    <location>
        <begin position="240"/>
        <end position="259"/>
    </location>
</feature>
<keyword evidence="1" id="KW-1133">Transmembrane helix</keyword>
<feature type="transmembrane region" description="Helical" evidence="1">
    <location>
        <begin position="42"/>
        <end position="63"/>
    </location>
</feature>
<dbReference type="KEGG" id="gog:C1280_22185"/>
<feature type="transmembrane region" description="Helical" evidence="1">
    <location>
        <begin position="209"/>
        <end position="228"/>
    </location>
</feature>
<keyword evidence="3" id="KW-1185">Reference proteome</keyword>
<accession>A0A2Z3GY54</accession>
<proteinExistence type="predicted"/>
<feature type="transmembrane region" description="Helical" evidence="1">
    <location>
        <begin position="13"/>
        <end position="35"/>
    </location>
</feature>
<evidence type="ECO:0000256" key="1">
    <source>
        <dbReference type="SAM" id="Phobius"/>
    </source>
</evidence>
<dbReference type="OrthoDB" id="289842at2"/>
<organism evidence="2 3">
    <name type="scientific">Gemmata obscuriglobus</name>
    <dbReference type="NCBI Taxonomy" id="114"/>
    <lineage>
        <taxon>Bacteria</taxon>
        <taxon>Pseudomonadati</taxon>
        <taxon>Planctomycetota</taxon>
        <taxon>Planctomycetia</taxon>
        <taxon>Gemmatales</taxon>
        <taxon>Gemmataceae</taxon>
        <taxon>Gemmata</taxon>
    </lineage>
</organism>
<feature type="transmembrane region" description="Helical" evidence="1">
    <location>
        <begin position="300"/>
        <end position="319"/>
    </location>
</feature>
<dbReference type="EMBL" id="CP025958">
    <property type="protein sequence ID" value="AWM39429.1"/>
    <property type="molecule type" value="Genomic_DNA"/>
</dbReference>